<feature type="domain" description="ABC-2 type transporter transmembrane" evidence="6">
    <location>
        <begin position="17"/>
        <end position="379"/>
    </location>
</feature>
<dbReference type="Pfam" id="PF12698">
    <property type="entry name" value="ABC2_membrane_3"/>
    <property type="match status" value="1"/>
</dbReference>
<organism evidence="7 8">
    <name type="scientific">Saccharolobus caldissimus</name>
    <dbReference type="NCBI Taxonomy" id="1702097"/>
    <lineage>
        <taxon>Archaea</taxon>
        <taxon>Thermoproteota</taxon>
        <taxon>Thermoprotei</taxon>
        <taxon>Sulfolobales</taxon>
        <taxon>Sulfolobaceae</taxon>
        <taxon>Saccharolobus</taxon>
    </lineage>
</organism>
<comment type="subcellular location">
    <subcellularLocation>
        <location evidence="1">Membrane</location>
        <topology evidence="1">Multi-pass membrane protein</topology>
    </subcellularLocation>
</comment>
<keyword evidence="3 5" id="KW-1133">Transmembrane helix</keyword>
<evidence type="ECO:0000256" key="1">
    <source>
        <dbReference type="ARBA" id="ARBA00004141"/>
    </source>
</evidence>
<reference evidence="7 8" key="1">
    <citation type="journal article" date="2022" name="Microbiol. Resour. Announc.">
        <title>Complete Genome Sequence of the Hyperthermophilic and Acidophilic Archaeon Saccharolobus caldissimus Strain HS-3T.</title>
        <authorList>
            <person name="Sakai H.D."/>
            <person name="Kurosawa N."/>
        </authorList>
    </citation>
    <scope>NUCLEOTIDE SEQUENCE [LARGE SCALE GENOMIC DNA]</scope>
    <source>
        <strain evidence="7 8">JCM32116</strain>
    </source>
</reference>
<dbReference type="GO" id="GO:0140359">
    <property type="term" value="F:ABC-type transporter activity"/>
    <property type="evidence" value="ECO:0007669"/>
    <property type="project" value="InterPro"/>
</dbReference>
<dbReference type="AlphaFoldDB" id="A0AAQ4CSU5"/>
<feature type="transmembrane region" description="Helical" evidence="5">
    <location>
        <begin position="235"/>
        <end position="260"/>
    </location>
</feature>
<dbReference type="EMBL" id="AP025226">
    <property type="protein sequence ID" value="BDB98876.1"/>
    <property type="molecule type" value="Genomic_DNA"/>
</dbReference>
<evidence type="ECO:0000313" key="8">
    <source>
        <dbReference type="Proteomes" id="UP001319921"/>
    </source>
</evidence>
<dbReference type="PANTHER" id="PTHR43471:SF3">
    <property type="entry name" value="ABC TRANSPORTER PERMEASE PROTEIN NATB"/>
    <property type="match status" value="1"/>
</dbReference>
<gene>
    <name evidence="7" type="ORF">SACC_18930</name>
</gene>
<dbReference type="RefSeq" id="WP_229569240.1">
    <property type="nucleotide sequence ID" value="NZ_AP025226.1"/>
</dbReference>
<dbReference type="PANTHER" id="PTHR43471">
    <property type="entry name" value="ABC TRANSPORTER PERMEASE"/>
    <property type="match status" value="1"/>
</dbReference>
<feature type="transmembrane region" description="Helical" evidence="5">
    <location>
        <begin position="312"/>
        <end position="333"/>
    </location>
</feature>
<evidence type="ECO:0000256" key="2">
    <source>
        <dbReference type="ARBA" id="ARBA00022692"/>
    </source>
</evidence>
<evidence type="ECO:0000256" key="4">
    <source>
        <dbReference type="ARBA" id="ARBA00023136"/>
    </source>
</evidence>
<evidence type="ECO:0000313" key="7">
    <source>
        <dbReference type="EMBL" id="BDB98876.1"/>
    </source>
</evidence>
<dbReference type="KEGG" id="scas:SACC_18930"/>
<dbReference type="GeneID" id="68866623"/>
<feature type="transmembrane region" description="Helical" evidence="5">
    <location>
        <begin position="20"/>
        <end position="42"/>
    </location>
</feature>
<evidence type="ECO:0000256" key="3">
    <source>
        <dbReference type="ARBA" id="ARBA00022989"/>
    </source>
</evidence>
<accession>A0AAQ4CSU5</accession>
<proteinExistence type="predicted"/>
<dbReference type="Proteomes" id="UP001319921">
    <property type="component" value="Chromosome"/>
</dbReference>
<keyword evidence="4 5" id="KW-0472">Membrane</keyword>
<dbReference type="GO" id="GO:0016020">
    <property type="term" value="C:membrane"/>
    <property type="evidence" value="ECO:0007669"/>
    <property type="project" value="UniProtKB-SubCell"/>
</dbReference>
<protein>
    <submittedName>
        <fullName evidence="7">Sodium ABC transporter permease</fullName>
    </submittedName>
</protein>
<feature type="transmembrane region" description="Helical" evidence="5">
    <location>
        <begin position="272"/>
        <end position="300"/>
    </location>
</feature>
<feature type="transmembrane region" description="Helical" evidence="5">
    <location>
        <begin position="353"/>
        <end position="380"/>
    </location>
</feature>
<keyword evidence="8" id="KW-1185">Reference proteome</keyword>
<name>A0AAQ4CSU5_9CREN</name>
<sequence>MIRTVLKKELLDIKRDKKLILGSIILPFILLPLIGIILYASVAVSPPVIEIINYNQSNIPYVNLVANYILQNGGIVFYNKTNNTPDAVIIFPNDFSLNVSNISKRAYLIIYILISSNQETFNLVNNALGNLEYNIVQSRVEYMINASHLYNVNYKDIISPLIVKQKTVSITGKGVPESQANLSELARIVGLVLFPSATPVIFYVTEGIVGEKERKTLESLLASPISIRSFIFSKVIISILLGILSSLGDILGIVIFSSIISYTTNSSVSITLTFSLIVVCIYLLAVLLTAALSVILLIGLGGSMRNIQLINFLVLTFGLVASFSALFINVASISFPLNLISIIPYEQLSLSMLYYVSGSTLISYTLLIVTLVISIIILLISSKLFNSERLLLK</sequence>
<evidence type="ECO:0000259" key="6">
    <source>
        <dbReference type="Pfam" id="PF12698"/>
    </source>
</evidence>
<dbReference type="InterPro" id="IPR013525">
    <property type="entry name" value="ABC2_TM"/>
</dbReference>
<keyword evidence="2 5" id="KW-0812">Transmembrane</keyword>
<evidence type="ECO:0000256" key="5">
    <source>
        <dbReference type="SAM" id="Phobius"/>
    </source>
</evidence>